<accession>A0A1H3GNS5</accession>
<dbReference type="STRING" id="1528.SAMN04488579_11461"/>
<protein>
    <recommendedName>
        <fullName evidence="3">SipW-cognate class signal peptide</fullName>
    </recommendedName>
</protein>
<organism evidence="1 2">
    <name type="scientific">Eubacterium barkeri</name>
    <name type="common">Clostridium barkeri</name>
    <dbReference type="NCBI Taxonomy" id="1528"/>
    <lineage>
        <taxon>Bacteria</taxon>
        <taxon>Bacillati</taxon>
        <taxon>Bacillota</taxon>
        <taxon>Clostridia</taxon>
        <taxon>Eubacteriales</taxon>
        <taxon>Eubacteriaceae</taxon>
        <taxon>Eubacterium</taxon>
    </lineage>
</organism>
<dbReference type="OrthoDB" id="2043059at2"/>
<name>A0A1H3GNS5_EUBBA</name>
<dbReference type="EMBL" id="FNOU01000014">
    <property type="protein sequence ID" value="SDY04625.1"/>
    <property type="molecule type" value="Genomic_DNA"/>
</dbReference>
<reference evidence="2" key="1">
    <citation type="submission" date="2016-10" db="EMBL/GenBank/DDBJ databases">
        <authorList>
            <person name="Varghese N."/>
            <person name="Submissions S."/>
        </authorList>
    </citation>
    <scope>NUCLEOTIDE SEQUENCE [LARGE SCALE GENOMIC DNA]</scope>
    <source>
        <strain evidence="2">VPI 5359</strain>
    </source>
</reference>
<evidence type="ECO:0000313" key="1">
    <source>
        <dbReference type="EMBL" id="SDY04625.1"/>
    </source>
</evidence>
<keyword evidence="2" id="KW-1185">Reference proteome</keyword>
<dbReference type="AlphaFoldDB" id="A0A1H3GNS5"/>
<evidence type="ECO:0000313" key="2">
    <source>
        <dbReference type="Proteomes" id="UP000199652"/>
    </source>
</evidence>
<evidence type="ECO:0008006" key="3">
    <source>
        <dbReference type="Google" id="ProtNLM"/>
    </source>
</evidence>
<proteinExistence type="predicted"/>
<dbReference type="Proteomes" id="UP000199652">
    <property type="component" value="Unassembled WGS sequence"/>
</dbReference>
<dbReference type="RefSeq" id="WP_090245715.1">
    <property type="nucleotide sequence ID" value="NZ_FNOU01000014.1"/>
</dbReference>
<sequence>MKNTKKIAITIAIITVLALFAGTYAAFFTSTKTTKEVSTANLGIEIVQTGDRAKSGVTEITDAKKGSGFQYAGVPGDVVNETVAVQATGSKDAYVRVTINRSWIGTDGKKDLEVDPSEIGIVCNNGDWIIKEDAEDPEVVECYYKKVLPSGAISANVMDAFSILADKVGENSNSYSGLSTQITFKADGIQTVAAKDAMLSEWGIVAEIDNNGQITAVAEQ</sequence>
<gene>
    <name evidence="1" type="ORF">SAMN04488579_11461</name>
</gene>